<evidence type="ECO:0000313" key="4">
    <source>
        <dbReference type="Proteomes" id="UP000324767"/>
    </source>
</evidence>
<accession>A0A5M8PZT6</accession>
<dbReference type="Proteomes" id="UP000324767">
    <property type="component" value="Unassembled WGS sequence"/>
</dbReference>
<dbReference type="InterPro" id="IPR020850">
    <property type="entry name" value="GED_dom"/>
</dbReference>
<dbReference type="EMBL" id="VXIT01000003">
    <property type="protein sequence ID" value="KAA6414178.1"/>
    <property type="molecule type" value="Genomic_DNA"/>
</dbReference>
<feature type="region of interest" description="Disordered" evidence="1">
    <location>
        <begin position="73"/>
        <end position="119"/>
    </location>
</feature>
<gene>
    <name evidence="3" type="ORF">FRX48_02540</name>
</gene>
<evidence type="ECO:0000256" key="1">
    <source>
        <dbReference type="SAM" id="MobiDB-lite"/>
    </source>
</evidence>
<dbReference type="PROSITE" id="PS51388">
    <property type="entry name" value="GED"/>
    <property type="match status" value="1"/>
</dbReference>
<name>A0A5M8PZT6_9LECA</name>
<sequence length="149" mass="16409">MEAYYKVALKRFIDDVANEVIEAKLISPLGGIFTPVAVSAMSADLVTSMAGESEENRAQREQLTKQLDVLTKGSDTCADDDATQSDPDFNNQSDERSELSFEEDARSSTDGSVRPRRPTIERSERVVEVVEVVEVEAPAICSKWSVYGD</sequence>
<feature type="compositionally biased region" description="Basic and acidic residues" evidence="1">
    <location>
        <begin position="93"/>
        <end position="107"/>
    </location>
</feature>
<reference evidence="3 4" key="1">
    <citation type="submission" date="2019-09" db="EMBL/GenBank/DDBJ databases">
        <title>The hologenome of the rock-dwelling lichen Lasallia pustulata.</title>
        <authorList>
            <person name="Greshake Tzovaras B."/>
            <person name="Segers F."/>
            <person name="Bicker A."/>
            <person name="Dal Grande F."/>
            <person name="Otte J."/>
            <person name="Hankeln T."/>
            <person name="Schmitt I."/>
            <person name="Ebersberger I."/>
        </authorList>
    </citation>
    <scope>NUCLEOTIDE SEQUENCE [LARGE SCALE GENOMIC DNA]</scope>
    <source>
        <strain evidence="3">A1-1</strain>
    </source>
</reference>
<dbReference type="OrthoDB" id="415706at2759"/>
<protein>
    <submittedName>
        <fullName evidence="3">Interferon-induced GTP-binding Mx</fullName>
    </submittedName>
</protein>
<organism evidence="3 4">
    <name type="scientific">Lasallia pustulata</name>
    <dbReference type="NCBI Taxonomy" id="136370"/>
    <lineage>
        <taxon>Eukaryota</taxon>
        <taxon>Fungi</taxon>
        <taxon>Dikarya</taxon>
        <taxon>Ascomycota</taxon>
        <taxon>Pezizomycotina</taxon>
        <taxon>Lecanoromycetes</taxon>
        <taxon>OSLEUM clade</taxon>
        <taxon>Umbilicariomycetidae</taxon>
        <taxon>Umbilicariales</taxon>
        <taxon>Umbilicariaceae</taxon>
        <taxon>Lasallia</taxon>
    </lineage>
</organism>
<comment type="caution">
    <text evidence="3">The sequence shown here is derived from an EMBL/GenBank/DDBJ whole genome shotgun (WGS) entry which is preliminary data.</text>
</comment>
<evidence type="ECO:0000259" key="2">
    <source>
        <dbReference type="PROSITE" id="PS51388"/>
    </source>
</evidence>
<evidence type="ECO:0000313" key="3">
    <source>
        <dbReference type="EMBL" id="KAA6414178.1"/>
    </source>
</evidence>
<dbReference type="AlphaFoldDB" id="A0A5M8PZT6"/>
<proteinExistence type="predicted"/>
<feature type="domain" description="GED" evidence="2">
    <location>
        <begin position="1"/>
        <end position="85"/>
    </location>
</feature>